<dbReference type="Gene3D" id="2.140.10.10">
    <property type="entry name" value="Quinoprotein alcohol dehydrogenase-like superfamily"/>
    <property type="match status" value="1"/>
</dbReference>
<feature type="binding site" evidence="11">
    <location>
        <position position="176"/>
    </location>
    <ligand>
        <name>pyrroloquinoline quinone</name>
        <dbReference type="ChEBI" id="CHEBI:58442"/>
    </ligand>
</feature>
<evidence type="ECO:0000259" key="14">
    <source>
        <dbReference type="PROSITE" id="PS51007"/>
    </source>
</evidence>
<dbReference type="SUPFAM" id="SSF50998">
    <property type="entry name" value="Quinoprotein alcohol dehydrogenase-like"/>
    <property type="match status" value="1"/>
</dbReference>
<dbReference type="EMBL" id="CP019343">
    <property type="protein sequence ID" value="ARN75659.1"/>
    <property type="molecule type" value="Genomic_DNA"/>
</dbReference>
<gene>
    <name evidence="15" type="ORF">BST96_17020</name>
</gene>
<keyword evidence="2 11" id="KW-0349">Heme</keyword>
<evidence type="ECO:0000256" key="3">
    <source>
        <dbReference type="ARBA" id="ARBA00022723"/>
    </source>
</evidence>
<comment type="cofactor">
    <cofactor evidence="12">
        <name>Ca(2+)</name>
        <dbReference type="ChEBI" id="CHEBI:29108"/>
    </cofactor>
    <text evidence="12">Binds 1 Ca(2+) ion per subunit.</text>
</comment>
<evidence type="ECO:0000256" key="10">
    <source>
        <dbReference type="PIRSR" id="PIRSR617512-1"/>
    </source>
</evidence>
<dbReference type="GO" id="GO:0005509">
    <property type="term" value="F:calcium ion binding"/>
    <property type="evidence" value="ECO:0007669"/>
    <property type="project" value="InterPro"/>
</dbReference>
<protein>
    <submittedName>
        <fullName evidence="15">PQQ-dependent dehydrogenase, methanol/ethanol family</fullName>
    </submittedName>
</protein>
<comment type="cofactor">
    <cofactor evidence="11">
        <name>pyrroloquinoline quinone</name>
        <dbReference type="ChEBI" id="CHEBI:58442"/>
    </cofactor>
    <text evidence="11">Binds 1 PQQ group per subunit.</text>
</comment>
<evidence type="ECO:0000313" key="15">
    <source>
        <dbReference type="EMBL" id="ARN75659.1"/>
    </source>
</evidence>
<feature type="signal peptide" evidence="13">
    <location>
        <begin position="1"/>
        <end position="18"/>
    </location>
</feature>
<dbReference type="GO" id="GO:0020037">
    <property type="term" value="F:heme binding"/>
    <property type="evidence" value="ECO:0007669"/>
    <property type="project" value="InterPro"/>
</dbReference>
<sequence length="697" mass="76754">MLRLLSVVCLLFSAFSYSEINNQAIANPDQDGGWYSYGRTYSEQRFSPERAINDQTVSKLSLDWSLELPSMKSLNATPLVVDGVMYFSGTHSVVIAVNALTGAELWRYDPKSLAALQQNRRQETMMSWGTSRGIAFWKGRVFVGTADGRLIAIDAKTGVPVWVVQTTAIDGPLGITGAPRVFNDTVIIGNGGSEFGPVRGYVTAYDTETGKQRWRFYSVPGNPADGFENKAMAMAAKTWKGEWWKHGGGGTVWNAITYDPEYNRVYLGTGNGAPWNQKIRSPGGGDNLFLCAIVALDADTGEYIWHYQTNPGETWDYNSAMDIMLADLELDQQQRKVIMHAPKNGFFYVIDRDNGKVISAEKFSKVTWAERIDLTTGRPVEDPSARYMSEPALVWPSGYGAHNWHAMSYSPNTGLVYIPTQEIPSLFDDSELDLEQWQSSMFRWSVGTNKVTEDFPADIGSSSLLAWDPVKQQKAWEKPLPGAWNGGTLATAGNLVFQGTAAGHLVAYRADSGKELWRFPVGVGISAPPISYSINGKQYISVLAGWGGATYFGLSLFAQHGWEYGVHTRRLLTFSLQGSATLPPFAAPLTALQYVDNPKQVIDEKKAARGKSAFAETCFYCHGYGMVAGGGAPDLRASTMAANKALFQQIVKGGLLQQRGMPAFSGFSDQRIDDLYEYIRWRARESANASRAVQPQP</sequence>
<dbReference type="RefSeq" id="WP_085759846.1">
    <property type="nucleotide sequence ID" value="NZ_CP019343.1"/>
</dbReference>
<feature type="binding site" description="covalent" evidence="11">
    <location>
        <position position="618"/>
    </location>
    <ligand>
        <name>heme c</name>
        <dbReference type="ChEBI" id="CHEBI:61717"/>
    </ligand>
</feature>
<evidence type="ECO:0000313" key="16">
    <source>
        <dbReference type="Proteomes" id="UP000193450"/>
    </source>
</evidence>
<evidence type="ECO:0000256" key="12">
    <source>
        <dbReference type="PIRSR" id="PIRSR617512-3"/>
    </source>
</evidence>
<keyword evidence="4 13" id="KW-0732">Signal</keyword>
<dbReference type="Gene3D" id="1.10.760.10">
    <property type="entry name" value="Cytochrome c-like domain"/>
    <property type="match status" value="1"/>
</dbReference>
<dbReference type="CDD" id="cd10279">
    <property type="entry name" value="PQQ_ADH_II"/>
    <property type="match status" value="1"/>
</dbReference>
<feature type="binding site" evidence="11">
    <location>
        <position position="251"/>
    </location>
    <ligand>
        <name>pyrroloquinoline quinone</name>
        <dbReference type="ChEBI" id="CHEBI:58442"/>
    </ligand>
</feature>
<evidence type="ECO:0000256" key="13">
    <source>
        <dbReference type="SAM" id="SignalP"/>
    </source>
</evidence>
<keyword evidence="3 12" id="KW-0479">Metal-binding</keyword>
<evidence type="ECO:0000256" key="2">
    <source>
        <dbReference type="ARBA" id="ARBA00022617"/>
    </source>
</evidence>
<evidence type="ECO:0000256" key="7">
    <source>
        <dbReference type="ARBA" id="ARBA00023002"/>
    </source>
</evidence>
<keyword evidence="5 12" id="KW-0106">Calcium</keyword>
<dbReference type="KEGG" id="osg:BST96_17020"/>
<dbReference type="PANTHER" id="PTHR32303">
    <property type="entry name" value="QUINOPROTEIN ALCOHOL DEHYDROGENASE (CYTOCHROME C)"/>
    <property type="match status" value="1"/>
</dbReference>
<dbReference type="NCBIfam" id="TIGR03075">
    <property type="entry name" value="PQQ_enz_alc_DH"/>
    <property type="match status" value="1"/>
</dbReference>
<feature type="binding site" evidence="12">
    <location>
        <position position="316"/>
    </location>
    <ligand>
        <name>Ca(2+)</name>
        <dbReference type="ChEBI" id="CHEBI:29108"/>
    </ligand>
</feature>
<dbReference type="Pfam" id="PF01011">
    <property type="entry name" value="PQQ"/>
    <property type="match status" value="2"/>
</dbReference>
<dbReference type="InterPro" id="IPR009056">
    <property type="entry name" value="Cyt_c-like_dom"/>
</dbReference>
<dbReference type="PROSITE" id="PS51007">
    <property type="entry name" value="CYTC"/>
    <property type="match status" value="1"/>
</dbReference>
<dbReference type="OrthoDB" id="9794322at2"/>
<dbReference type="InterPro" id="IPR002372">
    <property type="entry name" value="PQQ_rpt_dom"/>
</dbReference>
<accession>A0A1X9NJL1</accession>
<evidence type="ECO:0000256" key="6">
    <source>
        <dbReference type="ARBA" id="ARBA00022891"/>
    </source>
</evidence>
<dbReference type="GO" id="GO:0016020">
    <property type="term" value="C:membrane"/>
    <property type="evidence" value="ECO:0007669"/>
    <property type="project" value="InterPro"/>
</dbReference>
<dbReference type="Proteomes" id="UP000193450">
    <property type="component" value="Chromosome"/>
</dbReference>
<evidence type="ECO:0000256" key="5">
    <source>
        <dbReference type="ARBA" id="ARBA00022837"/>
    </source>
</evidence>
<feature type="binding site" evidence="11">
    <location>
        <begin position="403"/>
        <end position="404"/>
    </location>
    <ligand>
        <name>pyrroloquinoline quinone</name>
        <dbReference type="ChEBI" id="CHEBI:58442"/>
    </ligand>
</feature>
<keyword evidence="6 11" id="KW-0634">PQQ</keyword>
<comment type="similarity">
    <text evidence="1">Belongs to the bacterial PQQ dehydrogenase family.</text>
</comment>
<proteinExistence type="inferred from homology"/>
<name>A0A1X9NJL1_9GAMM</name>
<feature type="binding site" evidence="11">
    <location>
        <position position="132"/>
    </location>
    <ligand>
        <name>pyrroloquinoline quinone</name>
        <dbReference type="ChEBI" id="CHEBI:58442"/>
    </ligand>
</feature>
<dbReference type="InterPro" id="IPR017512">
    <property type="entry name" value="PQQ_MeOH/EtOH_DH"/>
</dbReference>
<organism evidence="15 16">
    <name type="scientific">Oceanicoccus sagamiensis</name>
    <dbReference type="NCBI Taxonomy" id="716816"/>
    <lineage>
        <taxon>Bacteria</taxon>
        <taxon>Pseudomonadati</taxon>
        <taxon>Pseudomonadota</taxon>
        <taxon>Gammaproteobacteria</taxon>
        <taxon>Cellvibrionales</taxon>
        <taxon>Spongiibacteraceae</taxon>
        <taxon>Oceanicoccus</taxon>
    </lineage>
</organism>
<feature type="binding site" description="axial binding residue" evidence="12">
    <location>
        <position position="661"/>
    </location>
    <ligand>
        <name>heme c</name>
        <dbReference type="ChEBI" id="CHEBI:61717"/>
    </ligand>
    <ligandPart>
        <name>Fe</name>
        <dbReference type="ChEBI" id="CHEBI:18248"/>
    </ligandPart>
</feature>
<evidence type="ECO:0000256" key="11">
    <source>
        <dbReference type="PIRSR" id="PIRSR617512-2"/>
    </source>
</evidence>
<reference evidence="15 16" key="1">
    <citation type="submission" date="2016-11" db="EMBL/GenBank/DDBJ databases">
        <title>Trade-off between light-utilization and light-protection in marine flavobacteria.</title>
        <authorList>
            <person name="Kumagai Y."/>
        </authorList>
    </citation>
    <scope>NUCLEOTIDE SEQUENCE [LARGE SCALE GENOMIC DNA]</scope>
    <source>
        <strain evidence="15 16">NBRC 107125</strain>
    </source>
</reference>
<feature type="domain" description="Cytochrome c" evidence="14">
    <location>
        <begin position="605"/>
        <end position="683"/>
    </location>
</feature>
<dbReference type="GO" id="GO:0016614">
    <property type="term" value="F:oxidoreductase activity, acting on CH-OH group of donors"/>
    <property type="evidence" value="ECO:0007669"/>
    <property type="project" value="InterPro"/>
</dbReference>
<keyword evidence="8 12" id="KW-0408">Iron</keyword>
<dbReference type="GO" id="GO:0009055">
    <property type="term" value="F:electron transfer activity"/>
    <property type="evidence" value="ECO:0007669"/>
    <property type="project" value="InterPro"/>
</dbReference>
<keyword evidence="7" id="KW-0560">Oxidoreductase</keyword>
<feature type="binding site" evidence="12">
    <location>
        <position position="194"/>
    </location>
    <ligand>
        <name>Ca(2+)</name>
        <dbReference type="ChEBI" id="CHEBI:29108"/>
    </ligand>
</feature>
<evidence type="ECO:0000256" key="1">
    <source>
        <dbReference type="ARBA" id="ARBA00008156"/>
    </source>
</evidence>
<dbReference type="SMART" id="SM00564">
    <property type="entry name" value="PQQ"/>
    <property type="match status" value="5"/>
</dbReference>
<evidence type="ECO:0000256" key="4">
    <source>
        <dbReference type="ARBA" id="ARBA00022729"/>
    </source>
</evidence>
<dbReference type="STRING" id="716816.BST96_17020"/>
<feature type="binding site" evidence="11">
    <location>
        <position position="343"/>
    </location>
    <ligand>
        <name>pyrroloquinoline quinone</name>
        <dbReference type="ChEBI" id="CHEBI:58442"/>
    </ligand>
</feature>
<dbReference type="InterPro" id="IPR018391">
    <property type="entry name" value="PQQ_b-propeller_rpt"/>
</dbReference>
<feature type="chain" id="PRO_5011003175" evidence="13">
    <location>
        <begin position="19"/>
        <end position="697"/>
    </location>
</feature>
<dbReference type="InterPro" id="IPR036909">
    <property type="entry name" value="Cyt_c-like_dom_sf"/>
</dbReference>
<dbReference type="SUPFAM" id="SSF46626">
    <property type="entry name" value="Cytochrome c"/>
    <property type="match status" value="1"/>
</dbReference>
<keyword evidence="9" id="KW-1015">Disulfide bond</keyword>
<feature type="binding site" evidence="12">
    <location>
        <position position="271"/>
    </location>
    <ligand>
        <name>Ca(2+)</name>
        <dbReference type="ChEBI" id="CHEBI:29108"/>
    </ligand>
</feature>
<feature type="binding site" description="covalent" evidence="11">
    <location>
        <position position="621"/>
    </location>
    <ligand>
        <name>heme c</name>
        <dbReference type="ChEBI" id="CHEBI:61717"/>
    </ligand>
</feature>
<keyword evidence="16" id="KW-1185">Reference proteome</keyword>
<dbReference type="Pfam" id="PF13442">
    <property type="entry name" value="Cytochrome_CBB3"/>
    <property type="match status" value="1"/>
</dbReference>
<dbReference type="InterPro" id="IPR011047">
    <property type="entry name" value="Quinoprotein_ADH-like_sf"/>
</dbReference>
<comment type="cofactor">
    <cofactor evidence="11">
        <name>heme c</name>
        <dbReference type="ChEBI" id="CHEBI:61717"/>
    </cofactor>
    <text evidence="11">Binds 1 heme c group per subunit.</text>
</comment>
<dbReference type="AlphaFoldDB" id="A0A1X9NJL1"/>
<feature type="active site" description="Proton acceptor" evidence="10">
    <location>
        <position position="316"/>
    </location>
</feature>
<evidence type="ECO:0000256" key="9">
    <source>
        <dbReference type="ARBA" id="ARBA00023157"/>
    </source>
</evidence>
<feature type="binding site" description="axial binding residue" evidence="12">
    <location>
        <position position="622"/>
    </location>
    <ligand>
        <name>heme c</name>
        <dbReference type="ChEBI" id="CHEBI:61717"/>
    </ligand>
    <ligandPart>
        <name>Fe</name>
        <dbReference type="ChEBI" id="CHEBI:18248"/>
    </ligandPart>
</feature>
<evidence type="ECO:0000256" key="8">
    <source>
        <dbReference type="ARBA" id="ARBA00023004"/>
    </source>
</evidence>